<sequence>MKKIIIGVTLVALLIGVGIIGITNTDLVESINNDSLDKKLEKYVEKQRTSTEEHLNQLSSEELERIAKVYNIDSENKTTEEIIGEIIEAETKQFETWIDGLDIEEMSDVEYENFLEETRIASKERFSQLSFEELERIAKVYNIDSQNKTTEEIIEEIVESEIKPIEDSGIPLELIIAAAKDRFGDIEESWKESYE</sequence>
<dbReference type="AlphaFoldDB" id="A0A6N9Q6I8"/>
<dbReference type="Proteomes" id="UP000448943">
    <property type="component" value="Unassembled WGS sequence"/>
</dbReference>
<keyword evidence="2" id="KW-1185">Reference proteome</keyword>
<reference evidence="1 2" key="1">
    <citation type="submission" date="2019-01" db="EMBL/GenBank/DDBJ databases">
        <title>Chengkuizengella sp. nov., isolated from deep-sea sediment of East Pacific Ocean.</title>
        <authorList>
            <person name="Yang J."/>
            <person name="Lai Q."/>
            <person name="Shao Z."/>
        </authorList>
    </citation>
    <scope>NUCLEOTIDE SEQUENCE [LARGE SCALE GENOMIC DNA]</scope>
    <source>
        <strain evidence="1 2">YPA3-1-1</strain>
    </source>
</reference>
<accession>A0A6N9Q6I8</accession>
<evidence type="ECO:0000313" key="2">
    <source>
        <dbReference type="Proteomes" id="UP000448943"/>
    </source>
</evidence>
<dbReference type="EMBL" id="SIJB01000032">
    <property type="protein sequence ID" value="NBI30400.1"/>
    <property type="molecule type" value="Genomic_DNA"/>
</dbReference>
<gene>
    <name evidence="1" type="ORF">ERL59_15735</name>
</gene>
<organism evidence="1 2">
    <name type="scientific">Chengkuizengella marina</name>
    <dbReference type="NCBI Taxonomy" id="2507566"/>
    <lineage>
        <taxon>Bacteria</taxon>
        <taxon>Bacillati</taxon>
        <taxon>Bacillota</taxon>
        <taxon>Bacilli</taxon>
        <taxon>Bacillales</taxon>
        <taxon>Paenibacillaceae</taxon>
        <taxon>Chengkuizengella</taxon>
    </lineage>
</organism>
<proteinExistence type="predicted"/>
<name>A0A6N9Q6I8_9BACL</name>
<comment type="caution">
    <text evidence="1">The sequence shown here is derived from an EMBL/GenBank/DDBJ whole genome shotgun (WGS) entry which is preliminary data.</text>
</comment>
<evidence type="ECO:0000313" key="1">
    <source>
        <dbReference type="EMBL" id="NBI30400.1"/>
    </source>
</evidence>
<dbReference type="RefSeq" id="WP_160647213.1">
    <property type="nucleotide sequence ID" value="NZ_SIJB01000032.1"/>
</dbReference>
<protein>
    <submittedName>
        <fullName evidence="1">Uncharacterized protein</fullName>
    </submittedName>
</protein>